<evidence type="ECO:0000313" key="1">
    <source>
        <dbReference type="EMBL" id="GCE30114.1"/>
    </source>
</evidence>
<dbReference type="RefSeq" id="WP_126630270.1">
    <property type="nucleotide sequence ID" value="NZ_BIFT01000002.1"/>
</dbReference>
<accession>A0A402BFF0</accession>
<dbReference type="Pfam" id="PF18845">
    <property type="entry name" value="baeRF_family3"/>
    <property type="match status" value="1"/>
</dbReference>
<protein>
    <submittedName>
        <fullName evidence="1">Uncharacterized protein</fullName>
    </submittedName>
</protein>
<proteinExistence type="predicted"/>
<dbReference type="InterPro" id="IPR041289">
    <property type="entry name" value="Bact_RF_family3"/>
</dbReference>
<sequence>MQIPSRFEVKTLMEEYHDPCISLFMPIEHVGPEVQQNPVRLRNQLRAIETQLEQQPQFSLKRTELLKPLFNLIDDEAFWLEKGQGMAIFRNLEQLHFYHLPERVKEQVVIAPHFYLKPLLPFLTNDGRFYILAFSQKEIRLLAGTRYTIQEVLLPEQVPESLAATLQYDHLEKELQYHSSASSAQIGKSGRHALVFHGKGACDEATEHLSRYFHQINRGLHEFLHDETVPLVLAGVAYTMDQYRKVNTYPHLVGTGLAGNPDELSIQTLHRHVWPLVEPSLLKAQQEALAQYQEYAMTESASNNISLIVPAAHAGRIATLFIARDREQWGRFDPETGTIEVHESAMSGDDDLLERAATQTILHGGSVYVLDDTTAIGDQLAAAVFRY</sequence>
<reference evidence="2" key="1">
    <citation type="submission" date="2018-12" db="EMBL/GenBank/DDBJ databases">
        <title>Tengunoibacter tsumagoiensis gen. nov., sp. nov., Dictyobacter kobayashii sp. nov., D. alpinus sp. nov., and D. joshuensis sp. nov. and description of Dictyobacteraceae fam. nov. within the order Ktedonobacterales isolated from Tengu-no-mugimeshi.</title>
        <authorList>
            <person name="Wang C.M."/>
            <person name="Zheng Y."/>
            <person name="Sakai Y."/>
            <person name="Toyoda A."/>
            <person name="Minakuchi Y."/>
            <person name="Abe K."/>
            <person name="Yokota A."/>
            <person name="Yabe S."/>
        </authorList>
    </citation>
    <scope>NUCLEOTIDE SEQUENCE [LARGE SCALE GENOMIC DNA]</scope>
    <source>
        <strain evidence="2">Uno16</strain>
    </source>
</reference>
<gene>
    <name evidence="1" type="ORF">KDA_55980</name>
</gene>
<organism evidence="1 2">
    <name type="scientific">Dictyobacter alpinus</name>
    <dbReference type="NCBI Taxonomy" id="2014873"/>
    <lineage>
        <taxon>Bacteria</taxon>
        <taxon>Bacillati</taxon>
        <taxon>Chloroflexota</taxon>
        <taxon>Ktedonobacteria</taxon>
        <taxon>Ktedonobacterales</taxon>
        <taxon>Dictyobacteraceae</taxon>
        <taxon>Dictyobacter</taxon>
    </lineage>
</organism>
<comment type="caution">
    <text evidence="1">The sequence shown here is derived from an EMBL/GenBank/DDBJ whole genome shotgun (WGS) entry which is preliminary data.</text>
</comment>
<dbReference type="Proteomes" id="UP000287171">
    <property type="component" value="Unassembled WGS sequence"/>
</dbReference>
<evidence type="ECO:0000313" key="2">
    <source>
        <dbReference type="Proteomes" id="UP000287171"/>
    </source>
</evidence>
<name>A0A402BFF0_9CHLR</name>
<dbReference type="AlphaFoldDB" id="A0A402BFF0"/>
<keyword evidence="2" id="KW-1185">Reference proteome</keyword>
<dbReference type="OrthoDB" id="4393931at2"/>
<dbReference type="EMBL" id="BIFT01000002">
    <property type="protein sequence ID" value="GCE30114.1"/>
    <property type="molecule type" value="Genomic_DNA"/>
</dbReference>